<dbReference type="SMART" id="SM00186">
    <property type="entry name" value="FBG"/>
    <property type="match status" value="1"/>
</dbReference>
<protein>
    <recommendedName>
        <fullName evidence="3">Fibrinogen C-terminal domain-containing protein</fullName>
    </recommendedName>
</protein>
<dbReference type="Gene3D" id="3.90.215.10">
    <property type="entry name" value="Gamma Fibrinogen, chain A, domain 1"/>
    <property type="match status" value="1"/>
</dbReference>
<comment type="caution">
    <text evidence="4">The sequence shown here is derived from an EMBL/GenBank/DDBJ whole genome shotgun (WGS) entry which is preliminary data.</text>
</comment>
<evidence type="ECO:0000259" key="3">
    <source>
        <dbReference type="PROSITE" id="PS51406"/>
    </source>
</evidence>
<dbReference type="PANTHER" id="PTHR19143:SF327">
    <property type="entry name" value="FI21813P1-RELATED"/>
    <property type="match status" value="1"/>
</dbReference>
<accession>A0A2G8K4L6</accession>
<dbReference type="Pfam" id="PF00147">
    <property type="entry name" value="Fibrinogen_C"/>
    <property type="match status" value="1"/>
</dbReference>
<dbReference type="InterPro" id="IPR050373">
    <property type="entry name" value="Fibrinogen_C-term_domain"/>
</dbReference>
<dbReference type="InterPro" id="IPR036056">
    <property type="entry name" value="Fibrinogen-like_C"/>
</dbReference>
<evidence type="ECO:0000313" key="5">
    <source>
        <dbReference type="Proteomes" id="UP000230750"/>
    </source>
</evidence>
<dbReference type="EMBL" id="MRZV01000887">
    <property type="protein sequence ID" value="PIK42966.1"/>
    <property type="molecule type" value="Genomic_DNA"/>
</dbReference>
<name>A0A2G8K4L6_STIJA</name>
<feature type="region of interest" description="Disordered" evidence="2">
    <location>
        <begin position="1"/>
        <end position="23"/>
    </location>
</feature>
<dbReference type="CDD" id="cd00087">
    <property type="entry name" value="FReD"/>
    <property type="match status" value="1"/>
</dbReference>
<feature type="non-terminal residue" evidence="4">
    <location>
        <position position="1"/>
    </location>
</feature>
<dbReference type="PANTHER" id="PTHR19143">
    <property type="entry name" value="FIBRINOGEN/TENASCIN/ANGIOPOEITIN"/>
    <property type="match status" value="1"/>
</dbReference>
<dbReference type="PROSITE" id="PS51406">
    <property type="entry name" value="FIBRINOGEN_C_2"/>
    <property type="match status" value="1"/>
</dbReference>
<dbReference type="InterPro" id="IPR020837">
    <property type="entry name" value="Fibrinogen_CS"/>
</dbReference>
<dbReference type="InterPro" id="IPR014716">
    <property type="entry name" value="Fibrinogen_a/b/g_C_1"/>
</dbReference>
<dbReference type="PROSITE" id="PS00514">
    <property type="entry name" value="FIBRINOGEN_C_1"/>
    <property type="match status" value="1"/>
</dbReference>
<organism evidence="4 5">
    <name type="scientific">Stichopus japonicus</name>
    <name type="common">Sea cucumber</name>
    <dbReference type="NCBI Taxonomy" id="307972"/>
    <lineage>
        <taxon>Eukaryota</taxon>
        <taxon>Metazoa</taxon>
        <taxon>Echinodermata</taxon>
        <taxon>Eleutherozoa</taxon>
        <taxon>Echinozoa</taxon>
        <taxon>Holothuroidea</taxon>
        <taxon>Aspidochirotacea</taxon>
        <taxon>Aspidochirotida</taxon>
        <taxon>Stichopodidae</taxon>
        <taxon>Apostichopus</taxon>
    </lineage>
</organism>
<dbReference type="GO" id="GO:0005615">
    <property type="term" value="C:extracellular space"/>
    <property type="evidence" value="ECO:0007669"/>
    <property type="project" value="TreeGrafter"/>
</dbReference>
<proteinExistence type="predicted"/>
<reference evidence="4 5" key="1">
    <citation type="journal article" date="2017" name="PLoS Biol.">
        <title>The sea cucumber genome provides insights into morphological evolution and visceral regeneration.</title>
        <authorList>
            <person name="Zhang X."/>
            <person name="Sun L."/>
            <person name="Yuan J."/>
            <person name="Sun Y."/>
            <person name="Gao Y."/>
            <person name="Zhang L."/>
            <person name="Li S."/>
            <person name="Dai H."/>
            <person name="Hamel J.F."/>
            <person name="Liu C."/>
            <person name="Yu Y."/>
            <person name="Liu S."/>
            <person name="Lin W."/>
            <person name="Guo K."/>
            <person name="Jin S."/>
            <person name="Xu P."/>
            <person name="Storey K.B."/>
            <person name="Huan P."/>
            <person name="Zhang T."/>
            <person name="Zhou Y."/>
            <person name="Zhang J."/>
            <person name="Lin C."/>
            <person name="Li X."/>
            <person name="Xing L."/>
            <person name="Huo D."/>
            <person name="Sun M."/>
            <person name="Wang L."/>
            <person name="Mercier A."/>
            <person name="Li F."/>
            <person name="Yang H."/>
            <person name="Xiang J."/>
        </authorList>
    </citation>
    <scope>NUCLEOTIDE SEQUENCE [LARGE SCALE GENOMIC DNA]</scope>
    <source>
        <strain evidence="4">Shaxun</strain>
        <tissue evidence="4">Muscle</tissue>
    </source>
</reference>
<dbReference type="SUPFAM" id="SSF56496">
    <property type="entry name" value="Fibrinogen C-terminal domain-like"/>
    <property type="match status" value="1"/>
</dbReference>
<dbReference type="InterPro" id="IPR002181">
    <property type="entry name" value="Fibrinogen_a/b/g_C_dom"/>
</dbReference>
<keyword evidence="5" id="KW-1185">Reference proteome</keyword>
<feature type="domain" description="Fibrinogen C-terminal" evidence="3">
    <location>
        <begin position="25"/>
        <end position="251"/>
    </location>
</feature>
<evidence type="ECO:0000256" key="2">
    <source>
        <dbReference type="SAM" id="MobiDB-lite"/>
    </source>
</evidence>
<dbReference type="FunFam" id="3.90.215.10:FF:000001">
    <property type="entry name" value="Tenascin isoform 1"/>
    <property type="match status" value="1"/>
</dbReference>
<dbReference type="AlphaFoldDB" id="A0A2G8K4L6"/>
<evidence type="ECO:0000313" key="4">
    <source>
        <dbReference type="EMBL" id="PIK42966.1"/>
    </source>
</evidence>
<sequence>SESVETTPKETTPKQTTTGVNCPRDDPSIVMTNCLDWFNASCNKTSTYTIKPTNWNGPPFEVFCNMTDGGGWTVFQRRVNGSVDFYRNWTSYKEGFGELDHEFWLGNDKLYYLTNRGKYQLRIDMVNKDGAPYYAKFDSFQINDESDNYKLSKLGNYSGNADKEGGSSGGYALSSHRKDAFSTVDRDNDIADSTNCAVTNHGAWWYKSCATSNLNGNYMAANDDGESSIKWHDLPGGQYNIKYTEMKIRPV</sequence>
<dbReference type="OrthoDB" id="6350391at2759"/>
<dbReference type="Proteomes" id="UP000230750">
    <property type="component" value="Unassembled WGS sequence"/>
</dbReference>
<keyword evidence="1" id="KW-1015">Disulfide bond</keyword>
<evidence type="ECO:0000256" key="1">
    <source>
        <dbReference type="ARBA" id="ARBA00023157"/>
    </source>
</evidence>
<gene>
    <name evidence="4" type="ORF">BSL78_20176</name>
</gene>